<dbReference type="AlphaFoldDB" id="A0A9K3CTE9"/>
<name>A0A9K3CTE9_9EUKA</name>
<feature type="region of interest" description="Disordered" evidence="1">
    <location>
        <begin position="113"/>
        <end position="202"/>
    </location>
</feature>
<keyword evidence="3" id="KW-1185">Reference proteome</keyword>
<feature type="compositionally biased region" description="Polar residues" evidence="1">
    <location>
        <begin position="577"/>
        <end position="604"/>
    </location>
</feature>
<dbReference type="EMBL" id="BDIP01000354">
    <property type="protein sequence ID" value="GIQ81289.1"/>
    <property type="molecule type" value="Genomic_DNA"/>
</dbReference>
<evidence type="ECO:0000256" key="1">
    <source>
        <dbReference type="SAM" id="MobiDB-lite"/>
    </source>
</evidence>
<feature type="region of interest" description="Disordered" evidence="1">
    <location>
        <begin position="573"/>
        <end position="897"/>
    </location>
</feature>
<feature type="compositionally biased region" description="Basic and acidic residues" evidence="1">
    <location>
        <begin position="785"/>
        <end position="806"/>
    </location>
</feature>
<feature type="compositionally biased region" description="Basic and acidic residues" evidence="1">
    <location>
        <begin position="823"/>
        <end position="857"/>
    </location>
</feature>
<proteinExistence type="predicted"/>
<comment type="caution">
    <text evidence="2">The sequence shown here is derived from an EMBL/GenBank/DDBJ whole genome shotgun (WGS) entry which is preliminary data.</text>
</comment>
<accession>A0A9K3CTE9</accession>
<reference evidence="2 3" key="1">
    <citation type="journal article" date="2018" name="PLoS ONE">
        <title>The draft genome of Kipferlia bialata reveals reductive genome evolution in fornicate parasites.</title>
        <authorList>
            <person name="Tanifuji G."/>
            <person name="Takabayashi S."/>
            <person name="Kume K."/>
            <person name="Takagi M."/>
            <person name="Nakayama T."/>
            <person name="Kamikawa R."/>
            <person name="Inagaki Y."/>
            <person name="Hashimoto T."/>
        </authorList>
    </citation>
    <scope>NUCLEOTIDE SEQUENCE [LARGE SCALE GENOMIC DNA]</scope>
    <source>
        <strain evidence="2">NY0173</strain>
    </source>
</reference>
<organism evidence="2 3">
    <name type="scientific">Kipferlia bialata</name>
    <dbReference type="NCBI Taxonomy" id="797122"/>
    <lineage>
        <taxon>Eukaryota</taxon>
        <taxon>Metamonada</taxon>
        <taxon>Carpediemonas-like organisms</taxon>
        <taxon>Kipferlia</taxon>
    </lineage>
</organism>
<protein>
    <submittedName>
        <fullName evidence="2">Uncharacterized protein</fullName>
    </submittedName>
</protein>
<feature type="region of interest" description="Disordered" evidence="1">
    <location>
        <begin position="1"/>
        <end position="23"/>
    </location>
</feature>
<dbReference type="Proteomes" id="UP000265618">
    <property type="component" value="Unassembled WGS sequence"/>
</dbReference>
<evidence type="ECO:0000313" key="2">
    <source>
        <dbReference type="EMBL" id="GIQ81289.1"/>
    </source>
</evidence>
<feature type="compositionally biased region" description="Basic and acidic residues" evidence="1">
    <location>
        <begin position="719"/>
        <end position="766"/>
    </location>
</feature>
<gene>
    <name evidence="2" type="ORF">KIPB_002225</name>
</gene>
<evidence type="ECO:0000313" key="3">
    <source>
        <dbReference type="Proteomes" id="UP000265618"/>
    </source>
</evidence>
<feature type="compositionally biased region" description="Acidic residues" evidence="1">
    <location>
        <begin position="887"/>
        <end position="897"/>
    </location>
</feature>
<sequence length="897" mass="100732">MHVPVNDLRKRKREGKEGDPTGITCGGSMFRDMHRAVERLCQDPLNRRRLRQGELPRCRDGEDYDKLQEKHVTSLYRETLGVSAVGAERLPQTQGMPTLRTWMQGQMTVATIYEDEEDSLTPPPEGDDRDREYSGVLSDTEGEAESISDKAAQGERDAIDRERQRERLAQRQAETESQRVSREQSELLLASDSEDNGAQKGEAWDESKYTLRYLLTRPSPNVTELEMNRTLEYRLVCLAASLSIKILAEATGGTISPRAYALSALMLHRLYTTATLASVPPAIGAGAAAAIAIKRFRRSVHPEMYDKISSMVLSLESSLHINGGSITTSVVSMSKADVNKAVRSTVAMMVGFGDKRDLDRAFSTLSKGSIKGCCDRLSGVRVDDAATLSQIADALLPLIMAVTPLGCIPSLNMKLVPLVVVAVAKETASTIRRDMWSTLQDTPIQPNIVYDLVRNAPQSFHDSMARKDLLPSLYRTGAYGVTPALQLDPLLSQMVYTVYNALVIASDTQGDTGERASELMESLDIWADADTSMSTDTGTPEAQQVTTLLSSVLTSVNAFNLDIEVSTRHPVLEAQRPTVTAPSSPGTTFSGPQNRENQEKQTVVSELPAKTRRSISPDTTHSDRDRKLTLSPSSKRRPVPDPASMRQREREGQRRQVPEVRVSGRERERERKGGERDDRGHSLDRDSVPHREYPGERRGYRGEERYGDQYRRRAYSPSPEREREIERDRERDTRRRDLFPERREREREAALRDREREREMDRERERAKKRAGTGLFANLGAKSAEAPRDREAASSMERERERERPAMDWPSVPPGRNPFSGKPDPRYGQEPESQREKERREQRERELEEAMARREGRVLSPKLEPDGGTGTQGTQGPVTGDNLLDGVSDDDEIEWCE</sequence>
<feature type="compositionally biased region" description="Basic and acidic residues" evidence="1">
    <location>
        <begin position="152"/>
        <end position="185"/>
    </location>
</feature>
<feature type="compositionally biased region" description="Basic and acidic residues" evidence="1">
    <location>
        <begin position="646"/>
        <end position="711"/>
    </location>
</feature>